<sequence>MKAYFVTIKAQQARLLNRSELSTILEKTWYTLPRWFPGIILDEFIVMANYAHFILWFDAAKEHAPTLSSILRAYQSLTTLQWLRYRDSSRMVAPGLLWLPGYYSRVIADPVELEELRKHIRGLPLQVTLPLQTTGTRVVVGC</sequence>
<protein>
    <recommendedName>
        <fullName evidence="3">Transposase IS200-like domain-containing protein</fullName>
    </recommendedName>
</protein>
<dbReference type="EMBL" id="CP035758">
    <property type="protein sequence ID" value="QBD79459.1"/>
    <property type="molecule type" value="Genomic_DNA"/>
</dbReference>
<gene>
    <name evidence="1" type="ORF">EPA93_27140</name>
</gene>
<proteinExistence type="predicted"/>
<dbReference type="Proteomes" id="UP000290365">
    <property type="component" value="Chromosome"/>
</dbReference>
<keyword evidence="2" id="KW-1185">Reference proteome</keyword>
<dbReference type="Gene3D" id="3.30.70.1290">
    <property type="entry name" value="Transposase IS200-like"/>
    <property type="match status" value="1"/>
</dbReference>
<dbReference type="SUPFAM" id="SSF143422">
    <property type="entry name" value="Transposase IS200-like"/>
    <property type="match status" value="1"/>
</dbReference>
<dbReference type="KEGG" id="kbs:EPA93_27140"/>
<evidence type="ECO:0008006" key="3">
    <source>
        <dbReference type="Google" id="ProtNLM"/>
    </source>
</evidence>
<name>A0A4P6JUY4_KTERU</name>
<dbReference type="GO" id="GO:0006313">
    <property type="term" value="P:DNA transposition"/>
    <property type="evidence" value="ECO:0007669"/>
    <property type="project" value="InterPro"/>
</dbReference>
<reference evidence="1 2" key="1">
    <citation type="submission" date="2019-01" db="EMBL/GenBank/DDBJ databases">
        <title>Ktedonosporobacter rubrisoli SCAWS-G2.</title>
        <authorList>
            <person name="Huang Y."/>
            <person name="Yan B."/>
        </authorList>
    </citation>
    <scope>NUCLEOTIDE SEQUENCE [LARGE SCALE GENOMIC DNA]</scope>
    <source>
        <strain evidence="1 2">SCAWS-G2</strain>
    </source>
</reference>
<dbReference type="AlphaFoldDB" id="A0A4P6JUY4"/>
<dbReference type="GO" id="GO:0004803">
    <property type="term" value="F:transposase activity"/>
    <property type="evidence" value="ECO:0007669"/>
    <property type="project" value="InterPro"/>
</dbReference>
<dbReference type="RefSeq" id="WP_129890511.1">
    <property type="nucleotide sequence ID" value="NZ_CP035758.1"/>
</dbReference>
<evidence type="ECO:0000313" key="2">
    <source>
        <dbReference type="Proteomes" id="UP000290365"/>
    </source>
</evidence>
<dbReference type="InterPro" id="IPR036515">
    <property type="entry name" value="Transposase_17_sf"/>
</dbReference>
<dbReference type="OrthoDB" id="156534at2"/>
<evidence type="ECO:0000313" key="1">
    <source>
        <dbReference type="EMBL" id="QBD79459.1"/>
    </source>
</evidence>
<organism evidence="1 2">
    <name type="scientific">Ktedonosporobacter rubrisoli</name>
    <dbReference type="NCBI Taxonomy" id="2509675"/>
    <lineage>
        <taxon>Bacteria</taxon>
        <taxon>Bacillati</taxon>
        <taxon>Chloroflexota</taxon>
        <taxon>Ktedonobacteria</taxon>
        <taxon>Ktedonobacterales</taxon>
        <taxon>Ktedonosporobacteraceae</taxon>
        <taxon>Ktedonosporobacter</taxon>
    </lineage>
</organism>
<dbReference type="GO" id="GO:0003677">
    <property type="term" value="F:DNA binding"/>
    <property type="evidence" value="ECO:0007669"/>
    <property type="project" value="InterPro"/>
</dbReference>
<accession>A0A4P6JUY4</accession>